<dbReference type="InterPro" id="IPR049708">
    <property type="entry name" value="PP0621-like"/>
</dbReference>
<accession>A0A556A7V1</accession>
<dbReference type="AlphaFoldDB" id="A0A556A7V1"/>
<sequence length="79" mass="8846">MSKLLFWAAVVIVGLLVMRLMARHAAARTTAARRTSRSRRFEPMAQCAHCGVHLPAKDAIQRNGKHWCSEDHARLGAPR</sequence>
<proteinExistence type="predicted"/>
<organism evidence="1 2">
    <name type="scientific">Verticiella sediminum</name>
    <dbReference type="NCBI Taxonomy" id="1247510"/>
    <lineage>
        <taxon>Bacteria</taxon>
        <taxon>Pseudomonadati</taxon>
        <taxon>Pseudomonadota</taxon>
        <taxon>Betaproteobacteria</taxon>
        <taxon>Burkholderiales</taxon>
        <taxon>Alcaligenaceae</taxon>
        <taxon>Verticiella</taxon>
    </lineage>
</organism>
<gene>
    <name evidence="1" type="ORF">FOZ76_25265</name>
</gene>
<evidence type="ECO:0000313" key="1">
    <source>
        <dbReference type="EMBL" id="TSH88943.1"/>
    </source>
</evidence>
<name>A0A556A7V1_9BURK</name>
<keyword evidence="2" id="KW-1185">Reference proteome</keyword>
<comment type="caution">
    <text evidence="1">The sequence shown here is derived from an EMBL/GenBank/DDBJ whole genome shotgun (WGS) entry which is preliminary data.</text>
</comment>
<evidence type="ECO:0000313" key="2">
    <source>
        <dbReference type="Proteomes" id="UP000318405"/>
    </source>
</evidence>
<dbReference type="Proteomes" id="UP000318405">
    <property type="component" value="Unassembled WGS sequence"/>
</dbReference>
<dbReference type="RefSeq" id="WP_143951059.1">
    <property type="nucleotide sequence ID" value="NZ_BAABMB010000005.1"/>
</dbReference>
<dbReference type="Gene3D" id="2.30.170.10">
    <property type="match status" value="1"/>
</dbReference>
<dbReference type="OrthoDB" id="9814432at2"/>
<dbReference type="EMBL" id="VLTJ01000042">
    <property type="protein sequence ID" value="TSH88943.1"/>
    <property type="molecule type" value="Genomic_DNA"/>
</dbReference>
<evidence type="ECO:0008006" key="3">
    <source>
        <dbReference type="Google" id="ProtNLM"/>
    </source>
</evidence>
<protein>
    <recommendedName>
        <fullName evidence="3">MYND finger</fullName>
    </recommendedName>
</protein>
<reference evidence="1 2" key="1">
    <citation type="submission" date="2019-07" db="EMBL/GenBank/DDBJ databases">
        <title>Qingshengfaniella alkalisoli gen. nov., sp. nov., isolated from saline soil.</title>
        <authorList>
            <person name="Xu L."/>
            <person name="Huang X.-X."/>
            <person name="Sun J.-Q."/>
        </authorList>
    </citation>
    <scope>NUCLEOTIDE SEQUENCE [LARGE SCALE GENOMIC DNA]</scope>
    <source>
        <strain evidence="1 2">DSM 27279</strain>
    </source>
</reference>
<dbReference type="NCBIfam" id="NF041023">
    <property type="entry name" value="PP0621_fam"/>
    <property type="match status" value="1"/>
</dbReference>